<dbReference type="AlphaFoldDB" id="A0A1W1C4G4"/>
<keyword evidence="1" id="KW-1133">Transmembrane helix</keyword>
<feature type="transmembrane region" description="Helical" evidence="1">
    <location>
        <begin position="75"/>
        <end position="102"/>
    </location>
</feature>
<reference evidence="2" key="1">
    <citation type="submission" date="2016-10" db="EMBL/GenBank/DDBJ databases">
        <authorList>
            <person name="de Groot N.N."/>
        </authorList>
    </citation>
    <scope>NUCLEOTIDE SEQUENCE</scope>
</reference>
<gene>
    <name evidence="2" type="ORF">MNB_SV-9-942</name>
</gene>
<dbReference type="InterPro" id="IPR007313">
    <property type="entry name" value="FxsA"/>
</dbReference>
<dbReference type="NCBIfam" id="NF008528">
    <property type="entry name" value="PRK11463.1-2"/>
    <property type="match status" value="1"/>
</dbReference>
<accession>A0A1W1C4G4</accession>
<evidence type="ECO:0008006" key="3">
    <source>
        <dbReference type="Google" id="ProtNLM"/>
    </source>
</evidence>
<dbReference type="EMBL" id="FPHG01000044">
    <property type="protein sequence ID" value="SFV60730.1"/>
    <property type="molecule type" value="Genomic_DNA"/>
</dbReference>
<evidence type="ECO:0000313" key="2">
    <source>
        <dbReference type="EMBL" id="SFV60730.1"/>
    </source>
</evidence>
<protein>
    <recommendedName>
        <fullName evidence="3">FxsA protein</fullName>
    </recommendedName>
</protein>
<evidence type="ECO:0000256" key="1">
    <source>
        <dbReference type="SAM" id="Phobius"/>
    </source>
</evidence>
<keyword evidence="1" id="KW-0812">Transmembrane</keyword>
<feature type="transmembrane region" description="Helical" evidence="1">
    <location>
        <begin position="26"/>
        <end position="44"/>
    </location>
</feature>
<organism evidence="2">
    <name type="scientific">hydrothermal vent metagenome</name>
    <dbReference type="NCBI Taxonomy" id="652676"/>
    <lineage>
        <taxon>unclassified sequences</taxon>
        <taxon>metagenomes</taxon>
        <taxon>ecological metagenomes</taxon>
    </lineage>
</organism>
<dbReference type="Pfam" id="PF04186">
    <property type="entry name" value="FxsA"/>
    <property type="match status" value="1"/>
</dbReference>
<keyword evidence="1" id="KW-0472">Membrane</keyword>
<sequence length="133" mass="14674">MLIVIILPFIFAELYLSLSVVEEIGAGYSVIWIIGSIFLGITLLKNSQYTIANGMENVVNGKLGLDNFKNASMAYVFGSIFILIPGIITDVFGIGLLLYTIYLHFIAKVTPEKQNLSNQQKGDDNVIDVEIIE</sequence>
<dbReference type="GO" id="GO:0016020">
    <property type="term" value="C:membrane"/>
    <property type="evidence" value="ECO:0007669"/>
    <property type="project" value="InterPro"/>
</dbReference>
<name>A0A1W1C4G4_9ZZZZ</name>
<proteinExistence type="predicted"/>